<proteinExistence type="predicted"/>
<feature type="compositionally biased region" description="Basic and acidic residues" evidence="3">
    <location>
        <begin position="72"/>
        <end position="95"/>
    </location>
</feature>
<dbReference type="PROSITE" id="PS50081">
    <property type="entry name" value="ZF_DAG_PE_2"/>
    <property type="match status" value="1"/>
</dbReference>
<dbReference type="GO" id="GO:0015629">
    <property type="term" value="C:actin cytoskeleton"/>
    <property type="evidence" value="ECO:0007669"/>
    <property type="project" value="TreeGrafter"/>
</dbReference>
<dbReference type="AlphaFoldDB" id="A0A5J5DDP9"/>
<feature type="domain" description="Phorbol-ester/DAG-type" evidence="4">
    <location>
        <begin position="98"/>
        <end position="146"/>
    </location>
</feature>
<evidence type="ECO:0000259" key="4">
    <source>
        <dbReference type="PROSITE" id="PS50081"/>
    </source>
</evidence>
<evidence type="ECO:0000256" key="1">
    <source>
        <dbReference type="ARBA" id="ARBA00022723"/>
    </source>
</evidence>
<evidence type="ECO:0000313" key="6">
    <source>
        <dbReference type="Proteomes" id="UP000327493"/>
    </source>
</evidence>
<dbReference type="PROSITE" id="PS00479">
    <property type="entry name" value="ZF_DAG_PE_1"/>
    <property type="match status" value="1"/>
</dbReference>
<feature type="region of interest" description="Disordered" evidence="3">
    <location>
        <begin position="26"/>
        <end position="98"/>
    </location>
</feature>
<dbReference type="PANTHER" id="PTHR13944">
    <property type="entry name" value="AGAP007712-PA"/>
    <property type="match status" value="1"/>
</dbReference>
<accession>A0A5J5DDP9</accession>
<dbReference type="GO" id="GO:0071875">
    <property type="term" value="P:adrenergic receptor signaling pathway"/>
    <property type="evidence" value="ECO:0007669"/>
    <property type="project" value="TreeGrafter"/>
</dbReference>
<dbReference type="InterPro" id="IPR002219">
    <property type="entry name" value="PKC_DAG/PE"/>
</dbReference>
<gene>
    <name evidence="5" type="ORF">FQN60_014655</name>
</gene>
<evidence type="ECO:0000256" key="2">
    <source>
        <dbReference type="ARBA" id="ARBA00022833"/>
    </source>
</evidence>
<evidence type="ECO:0000256" key="3">
    <source>
        <dbReference type="SAM" id="MobiDB-lite"/>
    </source>
</evidence>
<keyword evidence="1" id="KW-0479">Metal-binding</keyword>
<dbReference type="GO" id="GO:0005078">
    <property type="term" value="F:MAP-kinase scaffold activity"/>
    <property type="evidence" value="ECO:0007669"/>
    <property type="project" value="TreeGrafter"/>
</dbReference>
<sequence>MFHHQTLTKSISMVAISHRDIDVASSFSSNSGSLEYSISEEEPGPLRSDTEGKGGPKISRTFSYLRNKMSKKGKEKEKERKGEKARESKEREKKSANGHLFILVSSPPSTAGCQHCSKALPCKESFLCSNCGANVHKSCRESLAVCTKSKTKQVTPVPEAVPGSAVNMRSKSTSSASSVSSTSSSSSRERWTSITSPDDQFPVLFPRRHPSIFNTHSNLGQEHLHQQHSRVR</sequence>
<dbReference type="EMBL" id="VOFY01000008">
    <property type="protein sequence ID" value="KAA8590721.1"/>
    <property type="molecule type" value="Genomic_DNA"/>
</dbReference>
<keyword evidence="6" id="KW-1185">Reference proteome</keyword>
<dbReference type="SUPFAM" id="SSF57889">
    <property type="entry name" value="Cysteine-rich domain"/>
    <property type="match status" value="1"/>
</dbReference>
<name>A0A5J5DDP9_9PERO</name>
<feature type="region of interest" description="Disordered" evidence="3">
    <location>
        <begin position="155"/>
        <end position="232"/>
    </location>
</feature>
<dbReference type="SMART" id="SM00109">
    <property type="entry name" value="C1"/>
    <property type="match status" value="1"/>
</dbReference>
<dbReference type="GO" id="GO:0043123">
    <property type="term" value="P:positive regulation of canonical NF-kappaB signal transduction"/>
    <property type="evidence" value="ECO:0007669"/>
    <property type="project" value="TreeGrafter"/>
</dbReference>
<feature type="compositionally biased region" description="Low complexity" evidence="3">
    <location>
        <begin position="169"/>
        <end position="196"/>
    </location>
</feature>
<dbReference type="Gene3D" id="3.30.60.20">
    <property type="match status" value="1"/>
</dbReference>
<feature type="compositionally biased region" description="Polar residues" evidence="3">
    <location>
        <begin position="26"/>
        <end position="36"/>
    </location>
</feature>
<dbReference type="Proteomes" id="UP000327493">
    <property type="component" value="Chromosome 8"/>
</dbReference>
<dbReference type="GO" id="GO:0016020">
    <property type="term" value="C:membrane"/>
    <property type="evidence" value="ECO:0007669"/>
    <property type="project" value="TreeGrafter"/>
</dbReference>
<dbReference type="GO" id="GO:0035023">
    <property type="term" value="P:regulation of Rho protein signal transduction"/>
    <property type="evidence" value="ECO:0007669"/>
    <property type="project" value="TreeGrafter"/>
</dbReference>
<comment type="caution">
    <text evidence="5">The sequence shown here is derived from an EMBL/GenBank/DDBJ whole genome shotgun (WGS) entry which is preliminary data.</text>
</comment>
<organism evidence="5 6">
    <name type="scientific">Etheostoma spectabile</name>
    <name type="common">orangethroat darter</name>
    <dbReference type="NCBI Taxonomy" id="54343"/>
    <lineage>
        <taxon>Eukaryota</taxon>
        <taxon>Metazoa</taxon>
        <taxon>Chordata</taxon>
        <taxon>Craniata</taxon>
        <taxon>Vertebrata</taxon>
        <taxon>Euteleostomi</taxon>
        <taxon>Actinopterygii</taxon>
        <taxon>Neopterygii</taxon>
        <taxon>Teleostei</taxon>
        <taxon>Neoteleostei</taxon>
        <taxon>Acanthomorphata</taxon>
        <taxon>Eupercaria</taxon>
        <taxon>Perciformes</taxon>
        <taxon>Percoidei</taxon>
        <taxon>Percidae</taxon>
        <taxon>Etheostomatinae</taxon>
        <taxon>Etheostoma</taxon>
    </lineage>
</organism>
<dbReference type="GO" id="GO:0046872">
    <property type="term" value="F:metal ion binding"/>
    <property type="evidence" value="ECO:0007669"/>
    <property type="project" value="UniProtKB-KW"/>
</dbReference>
<reference evidence="5 6" key="1">
    <citation type="submission" date="2019-08" db="EMBL/GenBank/DDBJ databases">
        <title>A chromosome-level genome assembly, high-density linkage maps, and genome scans reveal the genomic architecture of hybrid incompatibilities underlying speciation via character displacement in darters (Percidae: Etheostominae).</title>
        <authorList>
            <person name="Moran R.L."/>
            <person name="Catchen J.M."/>
            <person name="Fuller R.C."/>
        </authorList>
    </citation>
    <scope>NUCLEOTIDE SEQUENCE [LARGE SCALE GENOMIC DNA]</scope>
    <source>
        <strain evidence="5">EspeVRDwgs_2016</strain>
        <tissue evidence="5">Muscle</tissue>
    </source>
</reference>
<dbReference type="InterPro" id="IPR046349">
    <property type="entry name" value="C1-like_sf"/>
</dbReference>
<dbReference type="PANTHER" id="PTHR13944:SF18">
    <property type="entry name" value="A-KINASE ANCHOR PROTEIN 13"/>
    <property type="match status" value="1"/>
</dbReference>
<keyword evidence="2" id="KW-0862">Zinc</keyword>
<evidence type="ECO:0000313" key="5">
    <source>
        <dbReference type="EMBL" id="KAA8590721.1"/>
    </source>
</evidence>
<protein>
    <recommendedName>
        <fullName evidence="4">Phorbol-ester/DAG-type domain-containing protein</fullName>
    </recommendedName>
</protein>
<dbReference type="InterPro" id="IPR051632">
    <property type="entry name" value="Rho_GEF"/>
</dbReference>